<dbReference type="EMBL" id="CP121472">
    <property type="protein sequence ID" value="WPL15559.1"/>
    <property type="molecule type" value="Genomic_DNA"/>
</dbReference>
<evidence type="ECO:0000313" key="1">
    <source>
        <dbReference type="EMBL" id="WPL15559.1"/>
    </source>
</evidence>
<dbReference type="Proteomes" id="UP001432180">
    <property type="component" value="Chromosome"/>
</dbReference>
<protein>
    <submittedName>
        <fullName evidence="1">Uncharacterized protein</fullName>
    </submittedName>
</protein>
<gene>
    <name evidence="1" type="ORF">Thiowin_00460</name>
</gene>
<evidence type="ECO:0000313" key="2">
    <source>
        <dbReference type="Proteomes" id="UP001432180"/>
    </source>
</evidence>
<accession>A0ABZ0S4R3</accession>
<keyword evidence="2" id="KW-1185">Reference proteome</keyword>
<name>A0ABZ0S4R3_9GAMM</name>
<organism evidence="1 2">
    <name type="scientific">Thiorhodovibrio winogradskyi</name>
    <dbReference type="NCBI Taxonomy" id="77007"/>
    <lineage>
        <taxon>Bacteria</taxon>
        <taxon>Pseudomonadati</taxon>
        <taxon>Pseudomonadota</taxon>
        <taxon>Gammaproteobacteria</taxon>
        <taxon>Chromatiales</taxon>
        <taxon>Chromatiaceae</taxon>
        <taxon>Thiorhodovibrio</taxon>
    </lineage>
</organism>
<sequence length="119" mass="12343">MTESGAWGKYHGADIVTSACLATATPPSSGSDVPPVTVSVNLHDLDAVWRAARPLLVSCADAAELFARALALLEPKPAHDGHRLRLGLCLALAQFSTNRIAACLASAQHSLALTTSNAQ</sequence>
<reference evidence="1 2" key="1">
    <citation type="journal article" date="2023" name="Microorganisms">
        <title>Thiorhodovibrio frisius and Trv. litoralis spp. nov., Two Novel Members from a Clade of Fastidious Purple Sulfur Bacteria That Exhibit Unique Red-Shifted Light-Harvesting Capabilities.</title>
        <authorList>
            <person name="Methner A."/>
            <person name="Kuzyk S.B."/>
            <person name="Petersen J."/>
            <person name="Bauer S."/>
            <person name="Brinkmann H."/>
            <person name="Sichau K."/>
            <person name="Wanner G."/>
            <person name="Wolf J."/>
            <person name="Neumann-Schaal M."/>
            <person name="Henke P."/>
            <person name="Tank M."/>
            <person name="Sproer C."/>
            <person name="Bunk B."/>
            <person name="Overmann J."/>
        </authorList>
    </citation>
    <scope>NUCLEOTIDE SEQUENCE [LARGE SCALE GENOMIC DNA]</scope>
    <source>
        <strain evidence="1 2">DSM 6702</strain>
    </source>
</reference>
<proteinExistence type="predicted"/>